<evidence type="ECO:0000256" key="1">
    <source>
        <dbReference type="SAM" id="MobiDB-lite"/>
    </source>
</evidence>
<evidence type="ECO:0000313" key="3">
    <source>
        <dbReference type="EMBL" id="RNF92486.1"/>
    </source>
</evidence>
<dbReference type="AlphaFoldDB" id="A0A3M8TK96"/>
<keyword evidence="2" id="KW-0812">Transmembrane</keyword>
<gene>
    <name evidence="3" type="ORF">EEJ42_39920</name>
</gene>
<keyword evidence="2" id="KW-1133">Transmembrane helix</keyword>
<dbReference type="EMBL" id="RIBZ01000782">
    <property type="protein sequence ID" value="RNF92486.1"/>
    <property type="molecule type" value="Genomic_DNA"/>
</dbReference>
<feature type="compositionally biased region" description="Polar residues" evidence="1">
    <location>
        <begin position="1"/>
        <end position="13"/>
    </location>
</feature>
<name>A0A3M8TK96_9ACTN</name>
<feature type="region of interest" description="Disordered" evidence="1">
    <location>
        <begin position="1"/>
        <end position="21"/>
    </location>
</feature>
<accession>A0A3M8TK96</accession>
<feature type="region of interest" description="Disordered" evidence="1">
    <location>
        <begin position="459"/>
        <end position="491"/>
    </location>
</feature>
<proteinExistence type="predicted"/>
<keyword evidence="2" id="KW-0472">Membrane</keyword>
<reference evidence="3 4" key="1">
    <citation type="submission" date="2018-11" db="EMBL/GenBank/DDBJ databases">
        <title>The Potential of Streptomyces as Biocontrol Agents against the Tomato grey mould, Botrytis cinerea (Gray mold) Frontiers in Microbiology.</title>
        <authorList>
            <person name="Li D."/>
        </authorList>
    </citation>
    <scope>NUCLEOTIDE SEQUENCE [LARGE SCALE GENOMIC DNA]</scope>
    <source>
        <strain evidence="3 4">NEAU-LD23</strain>
    </source>
</reference>
<protein>
    <recommendedName>
        <fullName evidence="5">Aromatic ring-opening dioxygenase LigA</fullName>
    </recommendedName>
</protein>
<dbReference type="Proteomes" id="UP000275401">
    <property type="component" value="Unassembled WGS sequence"/>
</dbReference>
<feature type="compositionally biased region" description="Gly residues" evidence="1">
    <location>
        <begin position="460"/>
        <end position="469"/>
    </location>
</feature>
<organism evidence="3 4">
    <name type="scientific">Streptomyces botrytidirepellens</name>
    <dbReference type="NCBI Taxonomy" id="2486417"/>
    <lineage>
        <taxon>Bacteria</taxon>
        <taxon>Bacillati</taxon>
        <taxon>Actinomycetota</taxon>
        <taxon>Actinomycetes</taxon>
        <taxon>Kitasatosporales</taxon>
        <taxon>Streptomycetaceae</taxon>
        <taxon>Streptomyces</taxon>
    </lineage>
</organism>
<evidence type="ECO:0000256" key="2">
    <source>
        <dbReference type="SAM" id="Phobius"/>
    </source>
</evidence>
<sequence length="491" mass="51134">MTCWSTGMPTGTTRGDAMKHRSRDRAGLTAVAALCAVATMAVQIPVAAADSPTGAREYKVQGTPVHGAGSGADAPSLRPGRTYADRLGPGEKRFYGVDLDAKSAAYVSAVAAPRPGAGVVSYRDGVTVTLKNSAGGICDTVPRRIDTKGVAYPLADYVTRQTGSGSVTSCRAAGRYLVTVERQAGSADPDSWPLELRLMVEPPVKGGSTGQAPEGSWHAEPPRPPSGSARPRPGGRGFSDAPLVSTGVWQDDFEPGETHFYRVPVDWGQQISAIAELPADGADKSTSLLQQAIAMRAYNPARGLAKRGTALAQEGERPQTEVSTAPAAYGNRYAKADYSVRAMSLTGGYYLAVTLNPPNVKPHLSGTVPVTLRLRVAGTTHDGPSYAGNAVKAGFGLTDTEKQEARKAASPIQPDPMGRPAGEHRATLRTVAYTSFGTGSLLLIGLGVWILTARRRAADGPGGGPGVGPGDWAETADPTTGQHRYGPPPAW</sequence>
<feature type="region of interest" description="Disordered" evidence="1">
    <location>
        <begin position="401"/>
        <end position="422"/>
    </location>
</feature>
<comment type="caution">
    <text evidence="3">The sequence shown here is derived from an EMBL/GenBank/DDBJ whole genome shotgun (WGS) entry which is preliminary data.</text>
</comment>
<evidence type="ECO:0008006" key="5">
    <source>
        <dbReference type="Google" id="ProtNLM"/>
    </source>
</evidence>
<feature type="region of interest" description="Disordered" evidence="1">
    <location>
        <begin position="202"/>
        <end position="242"/>
    </location>
</feature>
<keyword evidence="4" id="KW-1185">Reference proteome</keyword>
<evidence type="ECO:0000313" key="4">
    <source>
        <dbReference type="Proteomes" id="UP000275401"/>
    </source>
</evidence>
<feature type="transmembrane region" description="Helical" evidence="2">
    <location>
        <begin position="431"/>
        <end position="451"/>
    </location>
</feature>